<keyword evidence="3" id="KW-1185">Reference proteome</keyword>
<dbReference type="AlphaFoldDB" id="A0AAV9N7H8"/>
<evidence type="ECO:0000313" key="2">
    <source>
        <dbReference type="EMBL" id="KAK5049969.1"/>
    </source>
</evidence>
<dbReference type="Proteomes" id="UP001358417">
    <property type="component" value="Unassembled WGS sequence"/>
</dbReference>
<dbReference type="PANTHER" id="PTHR37012:SF7">
    <property type="entry name" value="B-ZIP TRANSCRIPTION FACTOR (EUROFUNG)-RELATED"/>
    <property type="match status" value="1"/>
</dbReference>
<evidence type="ECO:0000313" key="3">
    <source>
        <dbReference type="Proteomes" id="UP001358417"/>
    </source>
</evidence>
<reference evidence="2 3" key="1">
    <citation type="submission" date="2023-08" db="EMBL/GenBank/DDBJ databases">
        <title>Black Yeasts Isolated from many extreme environments.</title>
        <authorList>
            <person name="Coleine C."/>
            <person name="Stajich J.E."/>
            <person name="Selbmann L."/>
        </authorList>
    </citation>
    <scope>NUCLEOTIDE SEQUENCE [LARGE SCALE GENOMIC DNA]</scope>
    <source>
        <strain evidence="2 3">CCFEE 5792</strain>
    </source>
</reference>
<dbReference type="PANTHER" id="PTHR37012">
    <property type="entry name" value="B-ZIP TRANSCRIPTION FACTOR (EUROFUNG)-RELATED"/>
    <property type="match status" value="1"/>
</dbReference>
<accession>A0AAV9N7H8</accession>
<organism evidence="2 3">
    <name type="scientific">Exophiala bonariae</name>
    <dbReference type="NCBI Taxonomy" id="1690606"/>
    <lineage>
        <taxon>Eukaryota</taxon>
        <taxon>Fungi</taxon>
        <taxon>Dikarya</taxon>
        <taxon>Ascomycota</taxon>
        <taxon>Pezizomycotina</taxon>
        <taxon>Eurotiomycetes</taxon>
        <taxon>Chaetothyriomycetidae</taxon>
        <taxon>Chaetothyriales</taxon>
        <taxon>Herpotrichiellaceae</taxon>
        <taxon>Exophiala</taxon>
    </lineage>
</organism>
<feature type="region of interest" description="Disordered" evidence="1">
    <location>
        <begin position="104"/>
        <end position="139"/>
    </location>
</feature>
<dbReference type="GeneID" id="89972267"/>
<proteinExistence type="predicted"/>
<protein>
    <submittedName>
        <fullName evidence="2">Uncharacterized protein</fullName>
    </submittedName>
</protein>
<evidence type="ECO:0000256" key="1">
    <source>
        <dbReference type="SAM" id="MobiDB-lite"/>
    </source>
</evidence>
<gene>
    <name evidence="2" type="ORF">LTR84_004088</name>
</gene>
<dbReference type="InterPro" id="IPR021833">
    <property type="entry name" value="DUF3425"/>
</dbReference>
<dbReference type="Pfam" id="PF11905">
    <property type="entry name" value="DUF3425"/>
    <property type="match status" value="1"/>
</dbReference>
<feature type="compositionally biased region" description="Polar residues" evidence="1">
    <location>
        <begin position="120"/>
        <end position="139"/>
    </location>
</feature>
<dbReference type="RefSeq" id="XP_064704779.1">
    <property type="nucleotide sequence ID" value="XM_064847667.1"/>
</dbReference>
<sequence length="411" mass="46521">MEQQSDIICQERGLRNSQATRRSALSPTRLQLKRASDRMSQQLTRAKTKAYIAHLERTTARLTEMHSDHGSSVAQQLKEQFDEISELRDTIARIAKLATGIGSSVNKTQSAKDPARAKETPSSGQSGSANTFNPASHPNQESLQELYPMLDVACGDRERDYFQVLDVAFQIIERNHARHVFSSADVDDDINIRAVLHGWDAARAKNPLDVGWQLLQGLDEGFFFRSGQVERIAILRVIRSELMAKINPELPPERRPPAYMNPSALQSQVEHSRLVDFFVWPDVRDYLIVSGISYAPESLAAQFAADIGLKWSYDVRDTCNYQLSKGMYTFSKIFNDVYENLDSWYMKSPAVSIYLPPLSPQQSAEESKDDWAGNLVEEVLHSNTPHERLPQTQAWDGYWGGIWFGEDLLLQ</sequence>
<comment type="caution">
    <text evidence="2">The sequence shown here is derived from an EMBL/GenBank/DDBJ whole genome shotgun (WGS) entry which is preliminary data.</text>
</comment>
<dbReference type="CDD" id="cd14688">
    <property type="entry name" value="bZIP_YAP"/>
    <property type="match status" value="1"/>
</dbReference>
<name>A0AAV9N7H8_9EURO</name>
<dbReference type="EMBL" id="JAVRRD010000018">
    <property type="protein sequence ID" value="KAK5049969.1"/>
    <property type="molecule type" value="Genomic_DNA"/>
</dbReference>